<accession>A0A644YJE7</accession>
<dbReference type="Gene3D" id="3.40.50.1820">
    <property type="entry name" value="alpha/beta hydrolase"/>
    <property type="match status" value="1"/>
</dbReference>
<dbReference type="InterPro" id="IPR013094">
    <property type="entry name" value="AB_hydrolase_3"/>
</dbReference>
<comment type="caution">
    <text evidence="2">The sequence shown here is derived from an EMBL/GenBank/DDBJ whole genome shotgun (WGS) entry which is preliminary data.</text>
</comment>
<sequence length="142" mass="16069">MYPSVDSTPVDKLSGYSWSYDQFPVIEEHKELAVNRIERIKSGGGSMEKFYLQGRTDFKDPLVSPVYYADLQKFPHTVIAAAEYDYLRVGSDHFASLLKQKNVDVVNVHYLGCDHGFLDCLGIVPQAEEICLFMADELKKLG</sequence>
<dbReference type="GO" id="GO:0016787">
    <property type="term" value="F:hydrolase activity"/>
    <property type="evidence" value="ECO:0007669"/>
    <property type="project" value="InterPro"/>
</dbReference>
<evidence type="ECO:0000313" key="2">
    <source>
        <dbReference type="EMBL" id="MPM28752.1"/>
    </source>
</evidence>
<dbReference type="Pfam" id="PF07859">
    <property type="entry name" value="Abhydrolase_3"/>
    <property type="match status" value="1"/>
</dbReference>
<dbReference type="SUPFAM" id="SSF53474">
    <property type="entry name" value="alpha/beta-Hydrolases"/>
    <property type="match status" value="1"/>
</dbReference>
<protein>
    <recommendedName>
        <fullName evidence="1">Alpha/beta hydrolase fold-3 domain-containing protein</fullName>
    </recommendedName>
</protein>
<dbReference type="EMBL" id="VSSQ01005338">
    <property type="protein sequence ID" value="MPM28752.1"/>
    <property type="molecule type" value="Genomic_DNA"/>
</dbReference>
<feature type="domain" description="Alpha/beta hydrolase fold-3" evidence="1">
    <location>
        <begin position="46"/>
        <end position="118"/>
    </location>
</feature>
<evidence type="ECO:0000259" key="1">
    <source>
        <dbReference type="Pfam" id="PF07859"/>
    </source>
</evidence>
<organism evidence="2">
    <name type="scientific">bioreactor metagenome</name>
    <dbReference type="NCBI Taxonomy" id="1076179"/>
    <lineage>
        <taxon>unclassified sequences</taxon>
        <taxon>metagenomes</taxon>
        <taxon>ecological metagenomes</taxon>
    </lineage>
</organism>
<proteinExistence type="predicted"/>
<reference evidence="2" key="1">
    <citation type="submission" date="2019-08" db="EMBL/GenBank/DDBJ databases">
        <authorList>
            <person name="Kucharzyk K."/>
            <person name="Murdoch R.W."/>
            <person name="Higgins S."/>
            <person name="Loffler F."/>
        </authorList>
    </citation>
    <scope>NUCLEOTIDE SEQUENCE</scope>
</reference>
<dbReference type="InterPro" id="IPR029058">
    <property type="entry name" value="AB_hydrolase_fold"/>
</dbReference>
<gene>
    <name evidence="2" type="ORF">SDC9_75280</name>
</gene>
<name>A0A644YJE7_9ZZZZ</name>
<dbReference type="AlphaFoldDB" id="A0A644YJE7"/>